<feature type="transmembrane region" description="Helical" evidence="1">
    <location>
        <begin position="42"/>
        <end position="61"/>
    </location>
</feature>
<keyword evidence="1" id="KW-1133">Transmembrane helix</keyword>
<gene>
    <name evidence="2" type="ORF">A2713_02300</name>
</gene>
<keyword evidence="1" id="KW-0472">Membrane</keyword>
<evidence type="ECO:0000256" key="1">
    <source>
        <dbReference type="SAM" id="Phobius"/>
    </source>
</evidence>
<sequence>MLLGIKSKKDLLSRHALIGFLAAILVYLFWLSRPELSFEPRLWRALGDSAFTFLFITLAIGPLSKLWKPSLWLLPWRRETGIWFALLALSHFLRVNDYAASVPEFQLPRLLGLIALFLTLLLAATSSDRAVNFLGISSWKWLHYSAYTIFYLTASHAAYFLFIRFPGSNWFRYSFLAMALIVFILQLSAFVKIVVQQKTKSWY</sequence>
<feature type="transmembrane region" description="Helical" evidence="1">
    <location>
        <begin position="144"/>
        <end position="163"/>
    </location>
</feature>
<keyword evidence="1" id="KW-0812">Transmembrane</keyword>
<comment type="caution">
    <text evidence="2">The sequence shown here is derived from an EMBL/GenBank/DDBJ whole genome shotgun (WGS) entry which is preliminary data.</text>
</comment>
<feature type="transmembrane region" description="Helical" evidence="1">
    <location>
        <begin position="175"/>
        <end position="195"/>
    </location>
</feature>
<evidence type="ECO:0000313" key="3">
    <source>
        <dbReference type="Proteomes" id="UP000176444"/>
    </source>
</evidence>
<reference evidence="2 3" key="1">
    <citation type="journal article" date="2016" name="Nat. Commun.">
        <title>Thousands of microbial genomes shed light on interconnected biogeochemical processes in an aquifer system.</title>
        <authorList>
            <person name="Anantharaman K."/>
            <person name="Brown C.T."/>
            <person name="Hug L.A."/>
            <person name="Sharon I."/>
            <person name="Castelle C.J."/>
            <person name="Probst A.J."/>
            <person name="Thomas B.C."/>
            <person name="Singh A."/>
            <person name="Wilkins M.J."/>
            <person name="Karaoz U."/>
            <person name="Brodie E.L."/>
            <person name="Williams K.H."/>
            <person name="Hubbard S.S."/>
            <person name="Banfield J.F."/>
        </authorList>
    </citation>
    <scope>NUCLEOTIDE SEQUENCE [LARGE SCALE GENOMIC DNA]</scope>
</reference>
<evidence type="ECO:0008006" key="4">
    <source>
        <dbReference type="Google" id="ProtNLM"/>
    </source>
</evidence>
<feature type="transmembrane region" description="Helical" evidence="1">
    <location>
        <begin position="107"/>
        <end position="124"/>
    </location>
</feature>
<accession>A0A1F4URI8</accession>
<organism evidence="2 3">
    <name type="scientific">candidate division WWE3 bacterium RIFCSPHIGHO2_01_FULL_35_17</name>
    <dbReference type="NCBI Taxonomy" id="1802614"/>
    <lineage>
        <taxon>Bacteria</taxon>
        <taxon>Katanobacteria</taxon>
    </lineage>
</organism>
<dbReference type="AlphaFoldDB" id="A0A1F4URI8"/>
<evidence type="ECO:0000313" key="2">
    <source>
        <dbReference type="EMBL" id="OGC47420.1"/>
    </source>
</evidence>
<dbReference type="EMBL" id="MEUX01000015">
    <property type="protein sequence ID" value="OGC47420.1"/>
    <property type="molecule type" value="Genomic_DNA"/>
</dbReference>
<protein>
    <recommendedName>
        <fullName evidence="4">Ferric oxidoreductase domain-containing protein</fullName>
    </recommendedName>
</protein>
<name>A0A1F4URI8_UNCKA</name>
<dbReference type="Proteomes" id="UP000176444">
    <property type="component" value="Unassembled WGS sequence"/>
</dbReference>
<feature type="transmembrane region" description="Helical" evidence="1">
    <location>
        <begin position="12"/>
        <end position="30"/>
    </location>
</feature>
<proteinExistence type="predicted"/>